<dbReference type="CDD" id="cd01670">
    <property type="entry name" value="Death"/>
    <property type="match status" value="1"/>
</dbReference>
<evidence type="ECO:0000259" key="1">
    <source>
        <dbReference type="PROSITE" id="PS50017"/>
    </source>
</evidence>
<dbReference type="Gene3D" id="1.10.533.10">
    <property type="entry name" value="Death Domain, Fas"/>
    <property type="match status" value="1"/>
</dbReference>
<protein>
    <submittedName>
        <fullName evidence="2">PREDICTED: uncharacterized protein LOC108712236</fullName>
    </submittedName>
</protein>
<dbReference type="InterPro" id="IPR011029">
    <property type="entry name" value="DEATH-like_dom_sf"/>
</dbReference>
<dbReference type="InterPro" id="IPR000488">
    <property type="entry name" value="Death_dom"/>
</dbReference>
<dbReference type="SUPFAM" id="SSF47986">
    <property type="entry name" value="DEATH domain"/>
    <property type="match status" value="1"/>
</dbReference>
<reference evidence="2" key="1">
    <citation type="submission" date="2022-03" db="EMBL/GenBank/DDBJ databases">
        <authorList>
            <person name="Alioto T."/>
            <person name="Alioto T."/>
            <person name="Gomez Garrido J."/>
        </authorList>
    </citation>
    <scope>NUCLEOTIDE SEQUENCE</scope>
</reference>
<evidence type="ECO:0000313" key="2">
    <source>
        <dbReference type="EMBL" id="CAH2292502.1"/>
    </source>
</evidence>
<dbReference type="EMBL" id="OW240916">
    <property type="protein sequence ID" value="CAH2292502.1"/>
    <property type="molecule type" value="Genomic_DNA"/>
</dbReference>
<organism evidence="2 3">
    <name type="scientific">Pelobates cultripes</name>
    <name type="common">Western spadefoot toad</name>
    <dbReference type="NCBI Taxonomy" id="61616"/>
    <lineage>
        <taxon>Eukaryota</taxon>
        <taxon>Metazoa</taxon>
        <taxon>Chordata</taxon>
        <taxon>Craniata</taxon>
        <taxon>Vertebrata</taxon>
        <taxon>Euteleostomi</taxon>
        <taxon>Amphibia</taxon>
        <taxon>Batrachia</taxon>
        <taxon>Anura</taxon>
        <taxon>Pelobatoidea</taxon>
        <taxon>Pelobatidae</taxon>
        <taxon>Pelobates</taxon>
    </lineage>
</organism>
<name>A0AAD1S6J8_PELCU</name>
<evidence type="ECO:0000313" key="3">
    <source>
        <dbReference type="Proteomes" id="UP001295444"/>
    </source>
</evidence>
<proteinExistence type="predicted"/>
<dbReference type="Pfam" id="PF00531">
    <property type="entry name" value="Death"/>
    <property type="match status" value="1"/>
</dbReference>
<feature type="domain" description="Death" evidence="1">
    <location>
        <begin position="125"/>
        <end position="194"/>
    </location>
</feature>
<dbReference type="Proteomes" id="UP001295444">
    <property type="component" value="Chromosome 05"/>
</dbReference>
<keyword evidence="3" id="KW-1185">Reference proteome</keyword>
<gene>
    <name evidence="2" type="ORF">PECUL_23A019751</name>
</gene>
<dbReference type="GO" id="GO:0007165">
    <property type="term" value="P:signal transduction"/>
    <property type="evidence" value="ECO:0007669"/>
    <property type="project" value="InterPro"/>
</dbReference>
<sequence>MALGLYQTLTSSTLTTETMQSLLRHVYPKETPEKIAGLSRLVISEMDDADKGFIDEDQFVSWIQAMPQTSIASILSFPVIPPDLESSHTQSSPSVPTASVLAERGRVRDDQLHNVATLMVKRKRDWKMLANRIGFLEKDSRFFEQAHPEVKDQILDLLLVWRNAAGEQGQSQTLQDALKHTGNADIANEIFSLEF</sequence>
<dbReference type="PROSITE" id="PS50017">
    <property type="entry name" value="DEATH_DOMAIN"/>
    <property type="match status" value="1"/>
</dbReference>
<dbReference type="AlphaFoldDB" id="A0AAD1S6J8"/>
<accession>A0AAD1S6J8</accession>